<organism evidence="12 13">
    <name type="scientific">Candidatus Haliotispira prima</name>
    <dbReference type="NCBI Taxonomy" id="3034016"/>
    <lineage>
        <taxon>Bacteria</taxon>
        <taxon>Pseudomonadati</taxon>
        <taxon>Spirochaetota</taxon>
        <taxon>Spirochaetia</taxon>
        <taxon>Spirochaetales</taxon>
        <taxon>Spirochaetaceae</taxon>
        <taxon>Candidatus Haliotispira</taxon>
    </lineage>
</organism>
<dbReference type="NCBIfam" id="TIGR02070">
    <property type="entry name" value="mono_pep_trsgly"/>
    <property type="match status" value="1"/>
</dbReference>
<evidence type="ECO:0000256" key="4">
    <source>
        <dbReference type="ARBA" id="ARBA00022679"/>
    </source>
</evidence>
<keyword evidence="10" id="KW-0961">Cell wall biogenesis/degradation</keyword>
<evidence type="ECO:0000256" key="7">
    <source>
        <dbReference type="ARBA" id="ARBA00022984"/>
    </source>
</evidence>
<reference evidence="12 13" key="1">
    <citation type="submission" date="2023-04" db="EMBL/GenBank/DDBJ databases">
        <title>Spirochaete genome identified in red abalone sample constitutes a novel genus.</title>
        <authorList>
            <person name="Sharma S.P."/>
            <person name="Purcell C.M."/>
            <person name="Hyde J.R."/>
            <person name="Severin A.J."/>
        </authorList>
    </citation>
    <scope>NUCLEOTIDE SEQUENCE [LARGE SCALE GENOMIC DNA]</scope>
    <source>
        <strain evidence="12 13">SP-2023</strain>
    </source>
</reference>
<evidence type="ECO:0000313" key="12">
    <source>
        <dbReference type="EMBL" id="WGK70431.1"/>
    </source>
</evidence>
<dbReference type="SUPFAM" id="SSF53955">
    <property type="entry name" value="Lysozyme-like"/>
    <property type="match status" value="1"/>
</dbReference>
<dbReference type="GO" id="GO:0016757">
    <property type="term" value="F:glycosyltransferase activity"/>
    <property type="evidence" value="ECO:0007669"/>
    <property type="project" value="UniProtKB-KW"/>
</dbReference>
<keyword evidence="13" id="KW-1185">Reference proteome</keyword>
<evidence type="ECO:0000256" key="9">
    <source>
        <dbReference type="ARBA" id="ARBA00023136"/>
    </source>
</evidence>
<evidence type="ECO:0000256" key="8">
    <source>
        <dbReference type="ARBA" id="ARBA00022989"/>
    </source>
</evidence>
<keyword evidence="5" id="KW-0812">Transmembrane</keyword>
<dbReference type="InterPro" id="IPR001264">
    <property type="entry name" value="Glyco_trans_51"/>
</dbReference>
<evidence type="ECO:0000256" key="5">
    <source>
        <dbReference type="ARBA" id="ARBA00022692"/>
    </source>
</evidence>
<sequence>MFKFLLLLFVLLQLSLILYYKYFPVPYTTTMLERQAGALRKAWLLSFDKSSETAVSIDLAYDWVPYEEMSDWAKLAVISLEDSHFATHHGPYWPALRKALAEGRGGSTITQQVVKNALLWQGRGWSRYLRKALEIPLSYIVDWFWGKRRVLEIYLNIIEVGPMIFGMEMAAQEFFGHSAAELTLYRAALVAAALPNPRYYNVRNPSRLMRRRQKTAVARMIQLRRSGYLTRF</sequence>
<evidence type="ECO:0000256" key="2">
    <source>
        <dbReference type="ARBA" id="ARBA00022519"/>
    </source>
</evidence>
<evidence type="ECO:0000256" key="6">
    <source>
        <dbReference type="ARBA" id="ARBA00022960"/>
    </source>
</evidence>
<gene>
    <name evidence="12" type="primary">mtgA</name>
    <name evidence="12" type="ORF">P0082_03320</name>
</gene>
<dbReference type="Proteomes" id="UP001228690">
    <property type="component" value="Chromosome"/>
</dbReference>
<evidence type="ECO:0000313" key="13">
    <source>
        <dbReference type="Proteomes" id="UP001228690"/>
    </source>
</evidence>
<dbReference type="PANTHER" id="PTHR30400:SF0">
    <property type="entry name" value="BIOSYNTHETIC PEPTIDOGLYCAN TRANSGLYCOSYLASE"/>
    <property type="match status" value="1"/>
</dbReference>
<protein>
    <submittedName>
        <fullName evidence="12">Monofunctional biosynthetic peptidoglycan transglycosylase</fullName>
        <ecNumber evidence="12">2.4.1.129</ecNumber>
    </submittedName>
</protein>
<dbReference type="InterPro" id="IPR036950">
    <property type="entry name" value="PBP_transglycosylase"/>
</dbReference>
<dbReference type="InterPro" id="IPR023346">
    <property type="entry name" value="Lysozyme-like_dom_sf"/>
</dbReference>
<keyword evidence="3 12" id="KW-0328">Glycosyltransferase</keyword>
<dbReference type="Gene3D" id="1.10.3810.10">
    <property type="entry name" value="Biosynthetic peptidoglycan transglycosylase-like"/>
    <property type="match status" value="1"/>
</dbReference>
<keyword evidence="4 12" id="KW-0808">Transferase</keyword>
<evidence type="ECO:0000256" key="3">
    <source>
        <dbReference type="ARBA" id="ARBA00022676"/>
    </source>
</evidence>
<keyword evidence="2" id="KW-0997">Cell inner membrane</keyword>
<dbReference type="EC" id="2.4.1.129" evidence="12"/>
<keyword evidence="8" id="KW-1133">Transmembrane helix</keyword>
<keyword evidence="1" id="KW-1003">Cell membrane</keyword>
<proteinExistence type="predicted"/>
<evidence type="ECO:0000256" key="1">
    <source>
        <dbReference type="ARBA" id="ARBA00022475"/>
    </source>
</evidence>
<keyword evidence="9" id="KW-0472">Membrane</keyword>
<name>A0ABY8MK68_9SPIO</name>
<feature type="domain" description="Glycosyl transferase family 51" evidence="11">
    <location>
        <begin position="61"/>
        <end position="220"/>
    </location>
</feature>
<keyword evidence="7" id="KW-0573">Peptidoglycan synthesis</keyword>
<dbReference type="RefSeq" id="WP_326928641.1">
    <property type="nucleotide sequence ID" value="NZ_CP123443.1"/>
</dbReference>
<accession>A0ABY8MK68</accession>
<keyword evidence="6" id="KW-0133">Cell shape</keyword>
<evidence type="ECO:0000256" key="10">
    <source>
        <dbReference type="ARBA" id="ARBA00023316"/>
    </source>
</evidence>
<dbReference type="EMBL" id="CP123443">
    <property type="protein sequence ID" value="WGK70431.1"/>
    <property type="molecule type" value="Genomic_DNA"/>
</dbReference>
<dbReference type="Pfam" id="PF00912">
    <property type="entry name" value="Transgly"/>
    <property type="match status" value="1"/>
</dbReference>
<dbReference type="PANTHER" id="PTHR30400">
    <property type="entry name" value="MONOFUNCTIONAL BIOSYNTHETIC PEPTIDOGLYCAN TRANSGLYCOSYLASE"/>
    <property type="match status" value="1"/>
</dbReference>
<evidence type="ECO:0000259" key="11">
    <source>
        <dbReference type="Pfam" id="PF00912"/>
    </source>
</evidence>
<dbReference type="InterPro" id="IPR011812">
    <property type="entry name" value="Pep_trsgly"/>
</dbReference>